<evidence type="ECO:0000256" key="2">
    <source>
        <dbReference type="ARBA" id="ARBA00022490"/>
    </source>
</evidence>
<dbReference type="CDD" id="cd07503">
    <property type="entry name" value="HAD_HisB-N"/>
    <property type="match status" value="1"/>
</dbReference>
<feature type="binding site" evidence="10">
    <location>
        <position position="15"/>
    </location>
    <ligand>
        <name>Mg(2+)</name>
        <dbReference type="ChEBI" id="CHEBI:18420"/>
    </ligand>
</feature>
<keyword evidence="3 10" id="KW-0479">Metal-binding</keyword>
<dbReference type="InterPro" id="IPR023214">
    <property type="entry name" value="HAD_sf"/>
</dbReference>
<dbReference type="GO" id="GO:0016791">
    <property type="term" value="F:phosphatase activity"/>
    <property type="evidence" value="ECO:0007669"/>
    <property type="project" value="InterPro"/>
</dbReference>
<gene>
    <name evidence="11" type="ORF">A3A43_02575</name>
</gene>
<name>A0A1G2CHI9_9BACT</name>
<evidence type="ECO:0000256" key="9">
    <source>
        <dbReference type="PIRSR" id="PIRSR004682-3"/>
    </source>
</evidence>
<dbReference type="InterPro" id="IPR036412">
    <property type="entry name" value="HAD-like_sf"/>
</dbReference>
<dbReference type="GO" id="GO:0005737">
    <property type="term" value="C:cytoplasm"/>
    <property type="evidence" value="ECO:0007669"/>
    <property type="project" value="UniProtKB-SubCell"/>
</dbReference>
<dbReference type="Pfam" id="PF13242">
    <property type="entry name" value="Hydrolase_like"/>
    <property type="match status" value="1"/>
</dbReference>
<keyword evidence="5 7" id="KW-0119">Carbohydrate metabolism</keyword>
<dbReference type="InterPro" id="IPR004446">
    <property type="entry name" value="Heptose_bisP_phosphatase"/>
</dbReference>
<dbReference type="PANTHER" id="PTHR42891:SF1">
    <property type="entry name" value="D-GLYCERO-BETA-D-MANNO-HEPTOSE-1,7-BISPHOSPHATE 7-PHOSPHATASE"/>
    <property type="match status" value="1"/>
</dbReference>
<evidence type="ECO:0000313" key="11">
    <source>
        <dbReference type="EMBL" id="OGZ00856.1"/>
    </source>
</evidence>
<dbReference type="PIRSF" id="PIRSF004682">
    <property type="entry name" value="GmhB"/>
    <property type="match status" value="1"/>
</dbReference>
<dbReference type="STRING" id="1798652.A3A43_02575"/>
<feature type="binding site" evidence="10">
    <location>
        <position position="109"/>
    </location>
    <ligand>
        <name>Zn(2+)</name>
        <dbReference type="ChEBI" id="CHEBI:29105"/>
    </ligand>
</feature>
<evidence type="ECO:0000256" key="1">
    <source>
        <dbReference type="ARBA" id="ARBA00004496"/>
    </source>
</evidence>
<evidence type="ECO:0000256" key="10">
    <source>
        <dbReference type="PIRSR" id="PIRSR004682-4"/>
    </source>
</evidence>
<keyword evidence="10" id="KW-0862">Zinc</keyword>
<feature type="active site" description="Proton donor" evidence="8">
    <location>
        <position position="13"/>
    </location>
</feature>
<dbReference type="NCBIfam" id="TIGR01656">
    <property type="entry name" value="Histidinol-ppas"/>
    <property type="match status" value="1"/>
</dbReference>
<comment type="similarity">
    <text evidence="7">Belongs to the gmhB family.</text>
</comment>
<dbReference type="Proteomes" id="UP000178495">
    <property type="component" value="Unassembled WGS sequence"/>
</dbReference>
<comment type="caution">
    <text evidence="11">The sequence shown here is derived from an EMBL/GenBank/DDBJ whole genome shotgun (WGS) entry which is preliminary data.</text>
</comment>
<feature type="binding site" evidence="10">
    <location>
        <position position="138"/>
    </location>
    <ligand>
        <name>Mg(2+)</name>
        <dbReference type="ChEBI" id="CHEBI:18420"/>
    </ligand>
</feature>
<comment type="cofactor">
    <cofactor evidence="10">
        <name>Mg(2+)</name>
        <dbReference type="ChEBI" id="CHEBI:18420"/>
    </cofactor>
</comment>
<evidence type="ECO:0000256" key="4">
    <source>
        <dbReference type="ARBA" id="ARBA00022801"/>
    </source>
</evidence>
<evidence type="ECO:0000256" key="7">
    <source>
        <dbReference type="PIRNR" id="PIRNR004682"/>
    </source>
</evidence>
<dbReference type="NCBIfam" id="TIGR01662">
    <property type="entry name" value="HAD-SF-IIIA"/>
    <property type="match status" value="1"/>
</dbReference>
<dbReference type="GO" id="GO:0005975">
    <property type="term" value="P:carbohydrate metabolic process"/>
    <property type="evidence" value="ECO:0007669"/>
    <property type="project" value="InterPro"/>
</dbReference>
<dbReference type="AlphaFoldDB" id="A0A1G2CHI9"/>
<feature type="binding site" evidence="10">
    <location>
        <position position="96"/>
    </location>
    <ligand>
        <name>Zn(2+)</name>
        <dbReference type="ChEBI" id="CHEBI:29105"/>
    </ligand>
</feature>
<dbReference type="SUPFAM" id="SSF56784">
    <property type="entry name" value="HAD-like"/>
    <property type="match status" value="1"/>
</dbReference>
<evidence type="ECO:0000256" key="8">
    <source>
        <dbReference type="PIRSR" id="PIRSR004682-1"/>
    </source>
</evidence>
<evidence type="ECO:0000313" key="12">
    <source>
        <dbReference type="Proteomes" id="UP000178495"/>
    </source>
</evidence>
<dbReference type="PANTHER" id="PTHR42891">
    <property type="entry name" value="D-GLYCERO-BETA-D-MANNO-HEPTOSE-1,7-BISPHOSPHATE 7-PHOSPHATASE"/>
    <property type="match status" value="1"/>
</dbReference>
<evidence type="ECO:0000256" key="3">
    <source>
        <dbReference type="ARBA" id="ARBA00022723"/>
    </source>
</evidence>
<feature type="site" description="Contributes to substrate recognition" evidence="9">
    <location>
        <position position="112"/>
    </location>
</feature>
<dbReference type="InterPro" id="IPR006543">
    <property type="entry name" value="Histidinol-phos"/>
</dbReference>
<keyword evidence="2 7" id="KW-0963">Cytoplasm</keyword>
<dbReference type="InterPro" id="IPR006549">
    <property type="entry name" value="HAD-SF_hydro_IIIA"/>
</dbReference>
<proteinExistence type="inferred from homology"/>
<comment type="cofactor">
    <cofactor evidence="10">
        <name>Zn(2+)</name>
        <dbReference type="ChEBI" id="CHEBI:29105"/>
    </cofactor>
</comment>
<keyword evidence="4 7" id="KW-0378">Hydrolase</keyword>
<feature type="active site" description="Proton donor" evidence="8">
    <location>
        <position position="15"/>
    </location>
</feature>
<feature type="site" description="Stabilizes the phosphoryl group" evidence="9">
    <location>
        <position position="113"/>
    </location>
</feature>
<comment type="subcellular location">
    <subcellularLocation>
        <location evidence="1 7">Cytoplasm</location>
    </subcellularLocation>
</comment>
<dbReference type="GO" id="GO:0046872">
    <property type="term" value="F:metal ion binding"/>
    <property type="evidence" value="ECO:0007669"/>
    <property type="project" value="UniProtKB-KW"/>
</dbReference>
<evidence type="ECO:0000256" key="6">
    <source>
        <dbReference type="ARBA" id="ARBA00031828"/>
    </source>
</evidence>
<dbReference type="EC" id="3.1.3.-" evidence="7"/>
<sequence length="191" mass="21020">MKSKKNRKAVFLDRDGVVIREVDHLSRPSQLRFLPGAAAALRKLNRAGFAVIVVTNQAAIAKGLLTEDKLRRIHDFFLDRLAKKGGRVDAVYYCPHHPEGKIAEYKKKCFCRKPQPGMLLRAVRELGLKSRGSFMIGDTTGDILAGSRAGLTTILVETGHKGKDGKYAAQPDITVKNLSEAVRVIRSGLKA</sequence>
<dbReference type="EMBL" id="MHLC01000026">
    <property type="protein sequence ID" value="OGZ00856.1"/>
    <property type="molecule type" value="Genomic_DNA"/>
</dbReference>
<evidence type="ECO:0000256" key="5">
    <source>
        <dbReference type="ARBA" id="ARBA00023277"/>
    </source>
</evidence>
<reference evidence="11 12" key="1">
    <citation type="journal article" date="2016" name="Nat. Commun.">
        <title>Thousands of microbial genomes shed light on interconnected biogeochemical processes in an aquifer system.</title>
        <authorList>
            <person name="Anantharaman K."/>
            <person name="Brown C.T."/>
            <person name="Hug L.A."/>
            <person name="Sharon I."/>
            <person name="Castelle C.J."/>
            <person name="Probst A.J."/>
            <person name="Thomas B.C."/>
            <person name="Singh A."/>
            <person name="Wilkins M.J."/>
            <person name="Karaoz U."/>
            <person name="Brodie E.L."/>
            <person name="Williams K.H."/>
            <person name="Hubbard S.S."/>
            <person name="Banfield J.F."/>
        </authorList>
    </citation>
    <scope>NUCLEOTIDE SEQUENCE [LARGE SCALE GENOMIC DNA]</scope>
</reference>
<keyword evidence="10" id="KW-0460">Magnesium</keyword>
<feature type="binding site" evidence="10">
    <location>
        <position position="94"/>
    </location>
    <ligand>
        <name>Zn(2+)</name>
        <dbReference type="ChEBI" id="CHEBI:29105"/>
    </ligand>
</feature>
<feature type="binding site" evidence="10">
    <location>
        <position position="111"/>
    </location>
    <ligand>
        <name>Zn(2+)</name>
        <dbReference type="ChEBI" id="CHEBI:29105"/>
    </ligand>
</feature>
<dbReference type="Gene3D" id="3.40.50.1000">
    <property type="entry name" value="HAD superfamily/HAD-like"/>
    <property type="match status" value="1"/>
</dbReference>
<organism evidence="11 12">
    <name type="scientific">Candidatus Liptonbacteria bacterium RIFCSPLOWO2_01_FULL_56_20</name>
    <dbReference type="NCBI Taxonomy" id="1798652"/>
    <lineage>
        <taxon>Bacteria</taxon>
        <taxon>Candidatus Liptoniibacteriota</taxon>
    </lineage>
</organism>
<feature type="binding site" evidence="10">
    <location>
        <position position="13"/>
    </location>
    <ligand>
        <name>Mg(2+)</name>
        <dbReference type="ChEBI" id="CHEBI:18420"/>
    </ligand>
</feature>
<protein>
    <recommendedName>
        <fullName evidence="6 7">D,D-heptose 1,7-bisphosphate phosphatase</fullName>
        <ecNumber evidence="7">3.1.3.-</ecNumber>
    </recommendedName>
</protein>
<feature type="site" description="Stabilizes the phosphoryl group" evidence="9">
    <location>
        <position position="55"/>
    </location>
</feature>
<accession>A0A1G2CHI9</accession>